<reference evidence="3" key="2">
    <citation type="submission" date="2022-06" db="EMBL/GenBank/DDBJ databases">
        <title>Draft genome sequence of Burkholderia glumae strain GR20004 isolated from rice panicle showing bacterial panicle blight.</title>
        <authorList>
            <person name="Choi S.Y."/>
            <person name="Lee Y.H."/>
        </authorList>
    </citation>
    <scope>NUCLEOTIDE SEQUENCE</scope>
    <source>
        <strain evidence="3">GR20004</strain>
    </source>
</reference>
<feature type="region of interest" description="Disordered" evidence="1">
    <location>
        <begin position="31"/>
        <end position="95"/>
    </location>
</feature>
<proteinExistence type="predicted"/>
<evidence type="ECO:0000313" key="2">
    <source>
        <dbReference type="EMBL" id="QPQ89595.1"/>
    </source>
</evidence>
<dbReference type="Proteomes" id="UP001056386">
    <property type="component" value="Chromosome 2"/>
</dbReference>
<evidence type="ECO:0000256" key="1">
    <source>
        <dbReference type="SAM" id="MobiDB-lite"/>
    </source>
</evidence>
<gene>
    <name evidence="2" type="ORF">I6H06_08120</name>
    <name evidence="3" type="ORF">NFI99_08570</name>
</gene>
<evidence type="ECO:0000313" key="3">
    <source>
        <dbReference type="EMBL" id="USS42272.1"/>
    </source>
</evidence>
<organism evidence="2 4">
    <name type="scientific">Burkholderia glumae</name>
    <name type="common">Pseudomonas glumae</name>
    <dbReference type="NCBI Taxonomy" id="337"/>
    <lineage>
        <taxon>Bacteria</taxon>
        <taxon>Pseudomonadati</taxon>
        <taxon>Pseudomonadota</taxon>
        <taxon>Betaproteobacteria</taxon>
        <taxon>Burkholderiales</taxon>
        <taxon>Burkholderiaceae</taxon>
        <taxon>Burkholderia</taxon>
    </lineage>
</organism>
<dbReference type="EMBL" id="CP065600">
    <property type="protein sequence ID" value="QPQ89595.1"/>
    <property type="molecule type" value="Genomic_DNA"/>
</dbReference>
<evidence type="ECO:0000313" key="4">
    <source>
        <dbReference type="Proteomes" id="UP000594892"/>
    </source>
</evidence>
<dbReference type="Proteomes" id="UP000594892">
    <property type="component" value="Chromosome 1"/>
</dbReference>
<dbReference type="AlphaFoldDB" id="A0AAP9XZZ4"/>
<keyword evidence="5" id="KW-1185">Reference proteome</keyword>
<name>A0AAP9XZZ4_BURGL</name>
<protein>
    <submittedName>
        <fullName evidence="2">Uncharacterized protein</fullName>
    </submittedName>
</protein>
<reference evidence="2 4" key="1">
    <citation type="submission" date="2020-12" db="EMBL/GenBank/DDBJ databases">
        <title>FDA dAtabase for Regulatory Grade micrObial Sequences (FDA-ARGOS): Supporting development and validation of Infectious Disease Dx tests.</title>
        <authorList>
            <person name="Minogue T."/>
            <person name="Wolcott M."/>
            <person name="Wasieloski L."/>
            <person name="Aguilar W."/>
            <person name="Moore D."/>
            <person name="Jaissle J."/>
            <person name="Tallon L."/>
            <person name="Sadzewicz L."/>
            <person name="Zhao X."/>
            <person name="Boylan J."/>
            <person name="Ott S."/>
            <person name="Bowen H."/>
            <person name="Vavikolanu K."/>
            <person name="Mehta A."/>
            <person name="Aluvathingal J."/>
            <person name="Nadendla S."/>
            <person name="Yan Y."/>
            <person name="Sichtig H."/>
        </authorList>
    </citation>
    <scope>NUCLEOTIDE SEQUENCE [LARGE SCALE GENOMIC DNA]</scope>
    <source>
        <strain evidence="2 4">FDAARGOS_949</strain>
    </source>
</reference>
<sequence length="95" mass="10306">MTSAFGVALPSTPLAAAIADIRQRVRRARRSRHRRLARAAFPTARCAEPAPQRTRHDGKNYKPAPAIVQKSTVGATHRVAPANRPHPPRAARGST</sequence>
<evidence type="ECO:0000313" key="5">
    <source>
        <dbReference type="Proteomes" id="UP001056386"/>
    </source>
</evidence>
<dbReference type="GeneID" id="45694315"/>
<accession>A0AAP9XZZ4</accession>
<dbReference type="RefSeq" id="WP_017432809.1">
    <property type="nucleotide sequence ID" value="NZ_CP021075.1"/>
</dbReference>
<dbReference type="EMBL" id="CP099583">
    <property type="protein sequence ID" value="USS42272.1"/>
    <property type="molecule type" value="Genomic_DNA"/>
</dbReference>